<feature type="non-terminal residue" evidence="2">
    <location>
        <position position="1"/>
    </location>
</feature>
<reference evidence="2 3" key="1">
    <citation type="journal article" date="2020" name="Front. Microbiol.">
        <title>Single-cell genomics of novel Actinobacteria with the Wood-Ljungdahl pathway discovered in a serpentinizing system.</title>
        <authorList>
            <person name="Merino N."/>
            <person name="Kawai M."/>
            <person name="Boyd E.S."/>
            <person name="Colman D.R."/>
            <person name="McGlynn S.E."/>
            <person name="Nealson K.H."/>
            <person name="Kurokawa K."/>
            <person name="Hongoh Y."/>
        </authorList>
    </citation>
    <scope>NUCLEOTIDE SEQUENCE [LARGE SCALE GENOMIC DNA]</scope>
    <source>
        <strain evidence="2 3">S42</strain>
    </source>
</reference>
<name>A0A6V8PNC6_9ACTN</name>
<evidence type="ECO:0000256" key="1">
    <source>
        <dbReference type="SAM" id="Phobius"/>
    </source>
</evidence>
<feature type="transmembrane region" description="Helical" evidence="1">
    <location>
        <begin position="24"/>
        <end position="46"/>
    </location>
</feature>
<dbReference type="Proteomes" id="UP000568877">
    <property type="component" value="Unassembled WGS sequence"/>
</dbReference>
<accession>A0A6V8PNC6</accession>
<sequence length="55" mass="6260">TTASFPSGLFDLSGLFRLFRLSGLFGWLVGWLGLLAHKYFIIIELLSHHLKNRTV</sequence>
<comment type="caution">
    <text evidence="2">The sequence shown here is derived from an EMBL/GenBank/DDBJ whole genome shotgun (WGS) entry which is preliminary data.</text>
</comment>
<organism evidence="2 3">
    <name type="scientific">Candidatus Hakubella thermalkaliphila</name>
    <dbReference type="NCBI Taxonomy" id="2754717"/>
    <lineage>
        <taxon>Bacteria</taxon>
        <taxon>Bacillati</taxon>
        <taxon>Actinomycetota</taxon>
        <taxon>Actinomycetota incertae sedis</taxon>
        <taxon>Candidatus Hakubellales</taxon>
        <taxon>Candidatus Hakubellaceae</taxon>
        <taxon>Candidatus Hakubella</taxon>
    </lineage>
</organism>
<dbReference type="AlphaFoldDB" id="A0A6V8PNC6"/>
<gene>
    <name evidence="2" type="ORF">HKBW3S42_02465</name>
</gene>
<dbReference type="EMBL" id="BLSA01000966">
    <property type="protein sequence ID" value="GFP34125.1"/>
    <property type="molecule type" value="Genomic_DNA"/>
</dbReference>
<evidence type="ECO:0000313" key="3">
    <source>
        <dbReference type="Proteomes" id="UP000568877"/>
    </source>
</evidence>
<keyword evidence="1" id="KW-0472">Membrane</keyword>
<keyword evidence="1" id="KW-0812">Transmembrane</keyword>
<proteinExistence type="predicted"/>
<evidence type="ECO:0000313" key="2">
    <source>
        <dbReference type="EMBL" id="GFP34125.1"/>
    </source>
</evidence>
<keyword evidence="1" id="KW-1133">Transmembrane helix</keyword>
<protein>
    <submittedName>
        <fullName evidence="2">Uncharacterized protein</fullName>
    </submittedName>
</protein>